<proteinExistence type="predicted"/>
<dbReference type="PaxDb" id="4097-A0A1S3YFF1"/>
<reference evidence="3" key="2">
    <citation type="submission" date="2025-08" db="UniProtKB">
        <authorList>
            <consortium name="RefSeq"/>
        </authorList>
    </citation>
    <scope>IDENTIFICATION</scope>
    <source>
        <tissue evidence="3">Leaf</tissue>
    </source>
</reference>
<evidence type="ECO:0000313" key="2">
    <source>
        <dbReference type="Proteomes" id="UP000790787"/>
    </source>
</evidence>
<organism evidence="2 3">
    <name type="scientific">Nicotiana tabacum</name>
    <name type="common">Common tobacco</name>
    <dbReference type="NCBI Taxonomy" id="4097"/>
    <lineage>
        <taxon>Eukaryota</taxon>
        <taxon>Viridiplantae</taxon>
        <taxon>Streptophyta</taxon>
        <taxon>Embryophyta</taxon>
        <taxon>Tracheophyta</taxon>
        <taxon>Spermatophyta</taxon>
        <taxon>Magnoliopsida</taxon>
        <taxon>eudicotyledons</taxon>
        <taxon>Gunneridae</taxon>
        <taxon>Pentapetalae</taxon>
        <taxon>asterids</taxon>
        <taxon>lamiids</taxon>
        <taxon>Solanales</taxon>
        <taxon>Solanaceae</taxon>
        <taxon>Nicotianoideae</taxon>
        <taxon>Nicotianeae</taxon>
        <taxon>Nicotiana</taxon>
    </lineage>
</organism>
<reference evidence="2" key="1">
    <citation type="journal article" date="2014" name="Nat. Commun.">
        <title>The tobacco genome sequence and its comparison with those of tomato and potato.</title>
        <authorList>
            <person name="Sierro N."/>
            <person name="Battey J.N."/>
            <person name="Ouadi S."/>
            <person name="Bakaher N."/>
            <person name="Bovet L."/>
            <person name="Willig A."/>
            <person name="Goepfert S."/>
            <person name="Peitsch M.C."/>
            <person name="Ivanov N.V."/>
        </authorList>
    </citation>
    <scope>NUCLEOTIDE SEQUENCE [LARGE SCALE GENOMIC DNA]</scope>
</reference>
<gene>
    <name evidence="3" type="primary">LOC107775523</name>
</gene>
<name>A0A1S3YFF1_TOBAC</name>
<dbReference type="PANTHER" id="PTHR31284:SF22">
    <property type="entry name" value="ACID PHOSPHATASE"/>
    <property type="match status" value="1"/>
</dbReference>
<dbReference type="KEGG" id="nta:107775523"/>
<evidence type="ECO:0000313" key="3">
    <source>
        <dbReference type="RefSeq" id="XP_016450748.1"/>
    </source>
</evidence>
<keyword evidence="1" id="KW-0812">Transmembrane</keyword>
<dbReference type="PANTHER" id="PTHR31284">
    <property type="entry name" value="ACID PHOSPHATASE-LIKE PROTEIN"/>
    <property type="match status" value="1"/>
</dbReference>
<keyword evidence="2" id="KW-1185">Reference proteome</keyword>
<sequence>MSAYGHMMEREFSAQSLSTRGGSEVGSRYTVETGLYITSFAATVLIAGLVTVGVSLMTLLITLAVMLRSCQTQSAGVVESLEIWKSTDDYNYCKTFVLHAELNLLPSASFPAMCKSFAVGYIKDGHYLKDLNITVGLAEQYFSNLKPLPDGCDVVLMDIDDLLPEDSFYPYQVLHRFKEHVCSDCIEDVKYLKHLFFRQLYLILKDGGWKLIFLSRKTERLHNTTAEYLTSAGFGGWSSLIMRTDNELQMDLPEYFSLRRSILQKEGFRIVAVVSSQMDALTGPSLGRRVFKLPNRIFNFQTEHYPESRDVLK</sequence>
<dbReference type="GeneID" id="107775523"/>
<dbReference type="OMA" id="FVLRLYM"/>
<dbReference type="Gene3D" id="3.40.50.1000">
    <property type="entry name" value="HAD superfamily/HAD-like"/>
    <property type="match status" value="1"/>
</dbReference>
<feature type="transmembrane region" description="Helical" evidence="1">
    <location>
        <begin position="35"/>
        <end position="65"/>
    </location>
</feature>
<dbReference type="Pfam" id="PF03767">
    <property type="entry name" value="Acid_phosphat_B"/>
    <property type="match status" value="1"/>
</dbReference>
<dbReference type="InterPro" id="IPR023214">
    <property type="entry name" value="HAD_sf"/>
</dbReference>
<dbReference type="InterPro" id="IPR005519">
    <property type="entry name" value="Acid_phosphat_B-like"/>
</dbReference>
<dbReference type="OrthoDB" id="1900337at2759"/>
<dbReference type="RefSeq" id="XP_016450748.1">
    <property type="nucleotide sequence ID" value="XM_016595262.1"/>
</dbReference>
<accession>A0A1S3YFF1</accession>
<protein>
    <submittedName>
        <fullName evidence="3">Uncharacterized protein At2g39920</fullName>
    </submittedName>
</protein>
<evidence type="ECO:0000256" key="1">
    <source>
        <dbReference type="SAM" id="Phobius"/>
    </source>
</evidence>
<dbReference type="AlphaFoldDB" id="A0A1S3YFF1"/>
<keyword evidence="1" id="KW-0472">Membrane</keyword>
<keyword evidence="1" id="KW-1133">Transmembrane helix</keyword>
<dbReference type="STRING" id="4097.A0A1S3YFF1"/>
<dbReference type="RefSeq" id="XP_016450748.1">
    <property type="nucleotide sequence ID" value="XM_016595262.2"/>
</dbReference>
<dbReference type="Proteomes" id="UP000790787">
    <property type="component" value="Chromosome 6"/>
</dbReference>